<keyword evidence="2" id="KW-0808">Transferase</keyword>
<reference evidence="3 5" key="2">
    <citation type="submission" date="2018-12" db="EMBL/GenBank/DDBJ databases">
        <authorList>
            <consortium name="Pathogen Informatics"/>
        </authorList>
    </citation>
    <scope>NUCLEOTIDE SEQUENCE [LARGE SCALE GENOMIC DNA]</scope>
    <source>
        <strain evidence="3 5">NCTC12735</strain>
        <plasmid evidence="5">13</plasmid>
    </source>
</reference>
<dbReference type="KEGG" id="ladl:NCTC12735_01078"/>
<dbReference type="Proteomes" id="UP000054859">
    <property type="component" value="Unassembled WGS sequence"/>
</dbReference>
<dbReference type="EMBL" id="LR134422">
    <property type="protein sequence ID" value="VEH85448.1"/>
    <property type="molecule type" value="Genomic_DNA"/>
</dbReference>
<dbReference type="RefSeq" id="WP_058462638.1">
    <property type="nucleotide sequence ID" value="NZ_CAAAHS010000009.1"/>
</dbReference>
<feature type="domain" description="Aminoglycoside phosphotransferase" evidence="1">
    <location>
        <begin position="21"/>
        <end position="225"/>
    </location>
</feature>
<evidence type="ECO:0000313" key="3">
    <source>
        <dbReference type="EMBL" id="VEH85448.1"/>
    </source>
</evidence>
<sequence>MSIFELIQHAGLGGIIFQPETLSGGALHKMIKLQTSKGVFAVKEINPHIVAKENFKTAYELAESIAEHFKIAHIPAISALRINDQYVTKLGRKAYIIYPYVDGQILSEKEITTAHVSKIGKIYAAMHATRLNIPGVDVSHYDFFNNDDWIQLIKSSNSQELNNLLPNILNWNNHFEISIPILNTELVITHRDMHSKNVLWDANGTPHIIDWESAGLMNPGLEVIGYGLEWSRILLNHAINWSLFEALINSYHEHSTGKIKTDPQVAFWGWLGHCVLGWTAFNIQRMIGNISKEQQEINLGRKIIDNVMLPCLNYIAEHEKSILDKLSIGNKENHQVFKTSLPENKPT</sequence>
<protein>
    <submittedName>
        <fullName evidence="2 3">Aminoglycoside phosphotransferase</fullName>
    </submittedName>
</protein>
<dbReference type="Gene3D" id="3.90.1200.10">
    <property type="match status" value="1"/>
</dbReference>
<dbReference type="PATRIC" id="fig|45056.6.peg.1606"/>
<dbReference type="STRING" id="45056.Lade_1556"/>
<dbReference type="OrthoDB" id="179763at2"/>
<dbReference type="SUPFAM" id="SSF56112">
    <property type="entry name" value="Protein kinase-like (PK-like)"/>
    <property type="match status" value="1"/>
</dbReference>
<dbReference type="EMBL" id="LNKA01000010">
    <property type="protein sequence ID" value="KTC65033.1"/>
    <property type="molecule type" value="Genomic_DNA"/>
</dbReference>
<evidence type="ECO:0000313" key="5">
    <source>
        <dbReference type="Proteomes" id="UP000281170"/>
    </source>
</evidence>
<evidence type="ECO:0000259" key="1">
    <source>
        <dbReference type="Pfam" id="PF01636"/>
    </source>
</evidence>
<geneLocation type="plasmid" evidence="3 5">
    <name>13</name>
</geneLocation>
<dbReference type="PANTHER" id="PTHR21310:SF15">
    <property type="entry name" value="AMINOGLYCOSIDE PHOSPHOTRANSFERASE DOMAIN-CONTAINING PROTEIN"/>
    <property type="match status" value="1"/>
</dbReference>
<name>A0A0W0R235_9GAMM</name>
<proteinExistence type="predicted"/>
<dbReference type="InterPro" id="IPR002575">
    <property type="entry name" value="Aminoglycoside_PTrfase"/>
</dbReference>
<dbReference type="PANTHER" id="PTHR21310">
    <property type="entry name" value="AMINOGLYCOSIDE PHOSPHOTRANSFERASE-RELATED-RELATED"/>
    <property type="match status" value="1"/>
</dbReference>
<dbReference type="InterPro" id="IPR051678">
    <property type="entry name" value="AGP_Transferase"/>
</dbReference>
<organism evidence="2 4">
    <name type="scientific">Legionella adelaidensis</name>
    <dbReference type="NCBI Taxonomy" id="45056"/>
    <lineage>
        <taxon>Bacteria</taxon>
        <taxon>Pseudomonadati</taxon>
        <taxon>Pseudomonadota</taxon>
        <taxon>Gammaproteobacteria</taxon>
        <taxon>Legionellales</taxon>
        <taxon>Legionellaceae</taxon>
        <taxon>Legionella</taxon>
    </lineage>
</organism>
<reference evidence="2 4" key="1">
    <citation type="submission" date="2015-11" db="EMBL/GenBank/DDBJ databases">
        <title>Identification of large and diverse effector repertoires of 38 Legionella species.</title>
        <authorList>
            <person name="Burstein D."/>
            <person name="Amaro F."/>
            <person name="Zusman T."/>
            <person name="Lifshitz Z."/>
            <person name="Cohen O."/>
            <person name="Gilbert J.A."/>
            <person name="Pupko T."/>
            <person name="Shuman H.A."/>
            <person name="Segal G."/>
        </authorList>
    </citation>
    <scope>NUCLEOTIDE SEQUENCE [LARGE SCALE GENOMIC DNA]</scope>
    <source>
        <strain evidence="2 4">1762-AUS-E</strain>
    </source>
</reference>
<evidence type="ECO:0000313" key="4">
    <source>
        <dbReference type="Proteomes" id="UP000054859"/>
    </source>
</evidence>
<dbReference type="GO" id="GO:0016740">
    <property type="term" value="F:transferase activity"/>
    <property type="evidence" value="ECO:0007669"/>
    <property type="project" value="UniProtKB-KW"/>
</dbReference>
<keyword evidence="3" id="KW-0614">Plasmid</keyword>
<gene>
    <name evidence="2" type="ORF">Lade_1556</name>
    <name evidence="3" type="ORF">NCTC12735_01078</name>
</gene>
<dbReference type="Pfam" id="PF01636">
    <property type="entry name" value="APH"/>
    <property type="match status" value="1"/>
</dbReference>
<dbReference type="Proteomes" id="UP000281170">
    <property type="component" value="Plasmid 13"/>
</dbReference>
<dbReference type="AlphaFoldDB" id="A0A0W0R235"/>
<dbReference type="InterPro" id="IPR011009">
    <property type="entry name" value="Kinase-like_dom_sf"/>
</dbReference>
<evidence type="ECO:0000313" key="2">
    <source>
        <dbReference type="EMBL" id="KTC65033.1"/>
    </source>
</evidence>
<accession>A0A0W0R235</accession>
<keyword evidence="4" id="KW-1185">Reference proteome</keyword>